<evidence type="ECO:0000256" key="3">
    <source>
        <dbReference type="ARBA" id="ARBA00004906"/>
    </source>
</evidence>
<dbReference type="InterPro" id="IPR013083">
    <property type="entry name" value="Znf_RING/FYVE/PHD"/>
</dbReference>
<dbReference type="GO" id="GO:0016020">
    <property type="term" value="C:membrane"/>
    <property type="evidence" value="ECO:0007669"/>
    <property type="project" value="UniProtKB-SubCell"/>
</dbReference>
<proteinExistence type="inferred from homology"/>
<keyword evidence="5" id="KW-0808">Transferase</keyword>
<evidence type="ECO:0000256" key="2">
    <source>
        <dbReference type="ARBA" id="ARBA00004167"/>
    </source>
</evidence>
<dbReference type="Gramene" id="AUR62011883-RA">
    <property type="protein sequence ID" value="AUR62011883-RA:cds"/>
    <property type="gene ID" value="AUR62011883"/>
</dbReference>
<keyword evidence="7" id="KW-0479">Metal-binding</keyword>
<evidence type="ECO:0000256" key="14">
    <source>
        <dbReference type="PROSITE-ProRule" id="PRU00175"/>
    </source>
</evidence>
<dbReference type="PANTHER" id="PTHR46913">
    <property type="entry name" value="RING-H2 FINGER PROTEIN ATL16"/>
    <property type="match status" value="1"/>
</dbReference>
<dbReference type="SMR" id="A0A803LFC7"/>
<keyword evidence="6 16" id="KW-0812">Transmembrane</keyword>
<comment type="similarity">
    <text evidence="13">Belongs to the RING-type zinc finger family. ATL subfamily.</text>
</comment>
<dbReference type="SMART" id="SM00184">
    <property type="entry name" value="RING"/>
    <property type="match status" value="1"/>
</dbReference>
<dbReference type="OrthoDB" id="8062037at2759"/>
<evidence type="ECO:0000313" key="18">
    <source>
        <dbReference type="EnsemblPlants" id="AUR62011883-RA:cds"/>
    </source>
</evidence>
<name>A0A803LFC7_CHEQI</name>
<dbReference type="PROSITE" id="PS50089">
    <property type="entry name" value="ZF_RING_2"/>
    <property type="match status" value="1"/>
</dbReference>
<feature type="region of interest" description="Disordered" evidence="15">
    <location>
        <begin position="1"/>
        <end position="33"/>
    </location>
</feature>
<dbReference type="SUPFAM" id="SSF57850">
    <property type="entry name" value="RING/U-box"/>
    <property type="match status" value="1"/>
</dbReference>
<keyword evidence="11 16" id="KW-1133">Transmembrane helix</keyword>
<reference evidence="18" key="1">
    <citation type="journal article" date="2017" name="Nature">
        <title>The genome of Chenopodium quinoa.</title>
        <authorList>
            <person name="Jarvis D.E."/>
            <person name="Ho Y.S."/>
            <person name="Lightfoot D.J."/>
            <person name="Schmoeckel S.M."/>
            <person name="Li B."/>
            <person name="Borm T.J.A."/>
            <person name="Ohyanagi H."/>
            <person name="Mineta K."/>
            <person name="Michell C.T."/>
            <person name="Saber N."/>
            <person name="Kharbatia N.M."/>
            <person name="Rupper R.R."/>
            <person name="Sharp A.R."/>
            <person name="Dally N."/>
            <person name="Boughton B.A."/>
            <person name="Woo Y.H."/>
            <person name="Gao G."/>
            <person name="Schijlen E.G.W.M."/>
            <person name="Guo X."/>
            <person name="Momin A.A."/>
            <person name="Negrao S."/>
            <person name="Al-Babili S."/>
            <person name="Gehring C."/>
            <person name="Roessner U."/>
            <person name="Jung C."/>
            <person name="Murphy K."/>
            <person name="Arold S.T."/>
            <person name="Gojobori T."/>
            <person name="van der Linden C.G."/>
            <person name="van Loo E.N."/>
            <person name="Jellen E.N."/>
            <person name="Maughan P.J."/>
            <person name="Tester M."/>
        </authorList>
    </citation>
    <scope>NUCLEOTIDE SEQUENCE [LARGE SCALE GENOMIC DNA]</scope>
    <source>
        <strain evidence="18">cv. PI 614886</strain>
    </source>
</reference>
<evidence type="ECO:0000256" key="9">
    <source>
        <dbReference type="ARBA" id="ARBA00022786"/>
    </source>
</evidence>
<reference evidence="18" key="2">
    <citation type="submission" date="2021-03" db="UniProtKB">
        <authorList>
            <consortium name="EnsemblPlants"/>
        </authorList>
    </citation>
    <scope>IDENTIFICATION</scope>
</reference>
<accession>A0A803LFC7</accession>
<dbReference type="EnsemblPlants" id="AUR62011883-RA">
    <property type="protein sequence ID" value="AUR62011883-RA:cds"/>
    <property type="gene ID" value="AUR62011883"/>
</dbReference>
<feature type="transmembrane region" description="Helical" evidence="16">
    <location>
        <begin position="39"/>
        <end position="61"/>
    </location>
</feature>
<evidence type="ECO:0000313" key="19">
    <source>
        <dbReference type="Proteomes" id="UP000596660"/>
    </source>
</evidence>
<organism evidence="18 19">
    <name type="scientific">Chenopodium quinoa</name>
    <name type="common">Quinoa</name>
    <dbReference type="NCBI Taxonomy" id="63459"/>
    <lineage>
        <taxon>Eukaryota</taxon>
        <taxon>Viridiplantae</taxon>
        <taxon>Streptophyta</taxon>
        <taxon>Embryophyta</taxon>
        <taxon>Tracheophyta</taxon>
        <taxon>Spermatophyta</taxon>
        <taxon>Magnoliopsida</taxon>
        <taxon>eudicotyledons</taxon>
        <taxon>Gunneridae</taxon>
        <taxon>Pentapetalae</taxon>
        <taxon>Caryophyllales</taxon>
        <taxon>Chenopodiaceae</taxon>
        <taxon>Chenopodioideae</taxon>
        <taxon>Atripliceae</taxon>
        <taxon>Chenopodium</taxon>
    </lineage>
</organism>
<dbReference type="Pfam" id="PF13639">
    <property type="entry name" value="zf-RING_2"/>
    <property type="match status" value="1"/>
</dbReference>
<evidence type="ECO:0000256" key="1">
    <source>
        <dbReference type="ARBA" id="ARBA00000900"/>
    </source>
</evidence>
<keyword evidence="12 16" id="KW-0472">Membrane</keyword>
<dbReference type="FunFam" id="3.30.40.10:FF:000187">
    <property type="entry name" value="E3 ubiquitin-protein ligase ATL6"/>
    <property type="match status" value="1"/>
</dbReference>
<dbReference type="RefSeq" id="XP_021770458.1">
    <property type="nucleotide sequence ID" value="XM_021914766.1"/>
</dbReference>
<keyword evidence="9" id="KW-0833">Ubl conjugation pathway</keyword>
<evidence type="ECO:0000256" key="6">
    <source>
        <dbReference type="ARBA" id="ARBA00022692"/>
    </source>
</evidence>
<dbReference type="InterPro" id="IPR044600">
    <property type="entry name" value="ATL1/ATL16-like"/>
</dbReference>
<evidence type="ECO:0000256" key="12">
    <source>
        <dbReference type="ARBA" id="ARBA00023136"/>
    </source>
</evidence>
<evidence type="ECO:0000256" key="15">
    <source>
        <dbReference type="SAM" id="MobiDB-lite"/>
    </source>
</evidence>
<evidence type="ECO:0000256" key="8">
    <source>
        <dbReference type="ARBA" id="ARBA00022771"/>
    </source>
</evidence>
<dbReference type="GO" id="GO:0008270">
    <property type="term" value="F:zinc ion binding"/>
    <property type="evidence" value="ECO:0007669"/>
    <property type="project" value="UniProtKB-KW"/>
</dbReference>
<comment type="catalytic activity">
    <reaction evidence="1">
        <text>S-ubiquitinyl-[E2 ubiquitin-conjugating enzyme]-L-cysteine + [acceptor protein]-L-lysine = [E2 ubiquitin-conjugating enzyme]-L-cysteine + N(6)-ubiquitinyl-[acceptor protein]-L-lysine.</text>
        <dbReference type="EC" id="2.3.2.27"/>
    </reaction>
</comment>
<keyword evidence="19" id="KW-1185">Reference proteome</keyword>
<dbReference type="Gene3D" id="3.30.40.10">
    <property type="entry name" value="Zinc/RING finger domain, C3HC4 (zinc finger)"/>
    <property type="match status" value="1"/>
</dbReference>
<keyword evidence="10" id="KW-0862">Zinc</keyword>
<comment type="subcellular location">
    <subcellularLocation>
        <location evidence="2">Membrane</location>
        <topology evidence="2">Single-pass membrane protein</topology>
    </subcellularLocation>
</comment>
<evidence type="ECO:0000256" key="10">
    <source>
        <dbReference type="ARBA" id="ARBA00022833"/>
    </source>
</evidence>
<dbReference type="AlphaFoldDB" id="A0A803LFC7"/>
<evidence type="ECO:0000256" key="13">
    <source>
        <dbReference type="ARBA" id="ARBA00024209"/>
    </source>
</evidence>
<evidence type="ECO:0000259" key="17">
    <source>
        <dbReference type="PROSITE" id="PS50089"/>
    </source>
</evidence>
<evidence type="ECO:0000256" key="7">
    <source>
        <dbReference type="ARBA" id="ARBA00022723"/>
    </source>
</evidence>
<evidence type="ECO:0000256" key="4">
    <source>
        <dbReference type="ARBA" id="ARBA00012483"/>
    </source>
</evidence>
<dbReference type="Proteomes" id="UP000596660">
    <property type="component" value="Unplaced"/>
</dbReference>
<dbReference type="GO" id="GO:0061630">
    <property type="term" value="F:ubiquitin protein ligase activity"/>
    <property type="evidence" value="ECO:0007669"/>
    <property type="project" value="UniProtKB-EC"/>
</dbReference>
<dbReference type="PANTHER" id="PTHR46913:SF1">
    <property type="entry name" value="RING-H2 FINGER PROTEIN ATL16"/>
    <property type="match status" value="1"/>
</dbReference>
<comment type="pathway">
    <text evidence="3">Protein modification; protein ubiquitination.</text>
</comment>
<dbReference type="GeneID" id="110734604"/>
<evidence type="ECO:0000256" key="5">
    <source>
        <dbReference type="ARBA" id="ARBA00022679"/>
    </source>
</evidence>
<dbReference type="GO" id="GO:0016567">
    <property type="term" value="P:protein ubiquitination"/>
    <property type="evidence" value="ECO:0007669"/>
    <property type="project" value="InterPro"/>
</dbReference>
<dbReference type="CDD" id="cd16461">
    <property type="entry name" value="RING-H2_EL5-like"/>
    <property type="match status" value="1"/>
</dbReference>
<gene>
    <name evidence="18" type="primary">LOC110734604</name>
</gene>
<evidence type="ECO:0000256" key="16">
    <source>
        <dbReference type="SAM" id="Phobius"/>
    </source>
</evidence>
<sequence>MNSLTKHLKTQQENNTITSQWQQQHQPPPINHTSSNSDFPIAVALLAIMAVAILLISYYIFVIKCCLNWQNLDPLRRFSISGTPRNDDGSIISFSPMMDGFHHRGLDEFLINNIPAIQYKSHTANDRGLALGNSKSFRGCAVCLNEFEEKEMLRVLPRCNHTFHLDCIDVWLLNNASCPLCRSSISGRTKYPLDHIIAPSSSPQEVLSPLFSGNLSMVNFNGDDQDFLVIEVGDDQDIEGVATQTQRKTEHNNNKLARKLHNLSIMGDECITSRHKDEQFEVQQPIRRSFSMDSVADRGLILQVQEIVRQNHRQLYANYNNIYNNEVSSTHYEECNNNAGNNGRVRRSSFFSFGHGRGSRSSSILPIECDRL</sequence>
<evidence type="ECO:0000256" key="11">
    <source>
        <dbReference type="ARBA" id="ARBA00022989"/>
    </source>
</evidence>
<protein>
    <recommendedName>
        <fullName evidence="4">RING-type E3 ubiquitin transferase</fullName>
        <ecNumber evidence="4">2.3.2.27</ecNumber>
    </recommendedName>
</protein>
<dbReference type="InterPro" id="IPR001841">
    <property type="entry name" value="Znf_RING"/>
</dbReference>
<dbReference type="OMA" id="LSPTMWN"/>
<keyword evidence="8 14" id="KW-0863">Zinc-finger</keyword>
<dbReference type="EC" id="2.3.2.27" evidence="4"/>
<dbReference type="KEGG" id="cqi:110734604"/>
<feature type="domain" description="RING-type" evidence="17">
    <location>
        <begin position="140"/>
        <end position="182"/>
    </location>
</feature>